<proteinExistence type="predicted"/>
<evidence type="ECO:0000256" key="2">
    <source>
        <dbReference type="ARBA" id="ARBA00022801"/>
    </source>
</evidence>
<protein>
    <recommendedName>
        <fullName evidence="1">ADP-ribosyl cyclase/cyclic ADP-ribose hydrolase</fullName>
        <ecNumber evidence="1">3.2.2.6</ecNumber>
    </recommendedName>
</protein>
<dbReference type="GO" id="GO:0007165">
    <property type="term" value="P:signal transduction"/>
    <property type="evidence" value="ECO:0007669"/>
    <property type="project" value="InterPro"/>
</dbReference>
<dbReference type="Gene3D" id="3.40.50.10140">
    <property type="entry name" value="Toll/interleukin-1 receptor homology (TIR) domain"/>
    <property type="match status" value="1"/>
</dbReference>
<dbReference type="GO" id="GO:0061809">
    <property type="term" value="F:NAD+ nucleosidase activity, cyclic ADP-ribose generating"/>
    <property type="evidence" value="ECO:0007669"/>
    <property type="project" value="UniProtKB-EC"/>
</dbReference>
<sequence>MATPSSFPSSSSTSATGRWKYDVFISFRGEDTRKSFTDLIYFALTEKGIVTFKDDKELERGKTISLELLKAIEQSRFAIVILSSNYASSTWCLDELTKIIDCEKNMGMTVLPVFYDVEPSDVRKQMENFCRGLY</sequence>
<accession>A0A2N9FQ08</accession>
<gene>
    <name evidence="6" type="ORF">FSB_LOCUS17062</name>
</gene>
<dbReference type="SMART" id="SM00255">
    <property type="entry name" value="TIR"/>
    <property type="match status" value="1"/>
</dbReference>
<name>A0A2N9FQ08_FAGSY</name>
<evidence type="ECO:0000256" key="3">
    <source>
        <dbReference type="ARBA" id="ARBA00023027"/>
    </source>
</evidence>
<dbReference type="AlphaFoldDB" id="A0A2N9FQ08"/>
<evidence type="ECO:0000259" key="5">
    <source>
        <dbReference type="PROSITE" id="PS50104"/>
    </source>
</evidence>
<organism evidence="6">
    <name type="scientific">Fagus sylvatica</name>
    <name type="common">Beechnut</name>
    <dbReference type="NCBI Taxonomy" id="28930"/>
    <lineage>
        <taxon>Eukaryota</taxon>
        <taxon>Viridiplantae</taxon>
        <taxon>Streptophyta</taxon>
        <taxon>Embryophyta</taxon>
        <taxon>Tracheophyta</taxon>
        <taxon>Spermatophyta</taxon>
        <taxon>Magnoliopsida</taxon>
        <taxon>eudicotyledons</taxon>
        <taxon>Gunneridae</taxon>
        <taxon>Pentapetalae</taxon>
        <taxon>rosids</taxon>
        <taxon>fabids</taxon>
        <taxon>Fagales</taxon>
        <taxon>Fagaceae</taxon>
        <taxon>Fagus</taxon>
    </lineage>
</organism>
<feature type="domain" description="TIR" evidence="5">
    <location>
        <begin position="19"/>
        <end position="134"/>
    </location>
</feature>
<dbReference type="InterPro" id="IPR000157">
    <property type="entry name" value="TIR_dom"/>
</dbReference>
<dbReference type="InterPro" id="IPR035897">
    <property type="entry name" value="Toll_tir_struct_dom_sf"/>
</dbReference>
<dbReference type="Pfam" id="PF01582">
    <property type="entry name" value="TIR"/>
    <property type="match status" value="1"/>
</dbReference>
<dbReference type="PANTHER" id="PTHR32009:SF39">
    <property type="entry name" value="TIR DOMAIN-CONTAINING PROTEIN"/>
    <property type="match status" value="1"/>
</dbReference>
<dbReference type="FunFam" id="3.40.50.10140:FF:000007">
    <property type="entry name" value="Disease resistance protein (TIR-NBS-LRR class)"/>
    <property type="match status" value="1"/>
</dbReference>
<reference evidence="6" key="1">
    <citation type="submission" date="2018-02" db="EMBL/GenBank/DDBJ databases">
        <authorList>
            <person name="Cohen D.B."/>
            <person name="Kent A.D."/>
        </authorList>
    </citation>
    <scope>NUCLEOTIDE SEQUENCE</scope>
</reference>
<dbReference type="PROSITE" id="PS50104">
    <property type="entry name" value="TIR"/>
    <property type="match status" value="1"/>
</dbReference>
<comment type="catalytic activity">
    <reaction evidence="4">
        <text>NAD(+) + H2O = ADP-D-ribose + nicotinamide + H(+)</text>
        <dbReference type="Rhea" id="RHEA:16301"/>
        <dbReference type="ChEBI" id="CHEBI:15377"/>
        <dbReference type="ChEBI" id="CHEBI:15378"/>
        <dbReference type="ChEBI" id="CHEBI:17154"/>
        <dbReference type="ChEBI" id="CHEBI:57540"/>
        <dbReference type="ChEBI" id="CHEBI:57967"/>
        <dbReference type="EC" id="3.2.2.6"/>
    </reaction>
    <physiologicalReaction direction="left-to-right" evidence="4">
        <dbReference type="Rhea" id="RHEA:16302"/>
    </physiologicalReaction>
</comment>
<evidence type="ECO:0000313" key="6">
    <source>
        <dbReference type="EMBL" id="SPC89180.1"/>
    </source>
</evidence>
<dbReference type="SUPFAM" id="SSF52200">
    <property type="entry name" value="Toll/Interleukin receptor TIR domain"/>
    <property type="match status" value="1"/>
</dbReference>
<evidence type="ECO:0000256" key="1">
    <source>
        <dbReference type="ARBA" id="ARBA00011982"/>
    </source>
</evidence>
<evidence type="ECO:0000256" key="4">
    <source>
        <dbReference type="ARBA" id="ARBA00047304"/>
    </source>
</evidence>
<dbReference type="EMBL" id="OIVN01001047">
    <property type="protein sequence ID" value="SPC89180.1"/>
    <property type="molecule type" value="Genomic_DNA"/>
</dbReference>
<keyword evidence="3" id="KW-0520">NAD</keyword>
<dbReference type="EC" id="3.2.2.6" evidence="1"/>
<dbReference type="PANTHER" id="PTHR32009">
    <property type="entry name" value="TMV RESISTANCE PROTEIN N-LIKE"/>
    <property type="match status" value="1"/>
</dbReference>
<keyword evidence="2" id="KW-0378">Hydrolase</keyword>